<comment type="caution">
    <text evidence="1">The sequence shown here is derived from an EMBL/GenBank/DDBJ whole genome shotgun (WGS) entry which is preliminary data.</text>
</comment>
<protein>
    <submittedName>
        <fullName evidence="1">Uncharacterized protein</fullName>
    </submittedName>
</protein>
<reference evidence="1 2" key="1">
    <citation type="journal article" date="2018" name="Mol. Plant">
        <title>The genome of Artemisia annua provides insight into the evolution of Asteraceae family and artemisinin biosynthesis.</title>
        <authorList>
            <person name="Shen Q."/>
            <person name="Zhang L."/>
            <person name="Liao Z."/>
            <person name="Wang S."/>
            <person name="Yan T."/>
            <person name="Shi P."/>
            <person name="Liu M."/>
            <person name="Fu X."/>
            <person name="Pan Q."/>
            <person name="Wang Y."/>
            <person name="Lv Z."/>
            <person name="Lu X."/>
            <person name="Zhang F."/>
            <person name="Jiang W."/>
            <person name="Ma Y."/>
            <person name="Chen M."/>
            <person name="Hao X."/>
            <person name="Li L."/>
            <person name="Tang Y."/>
            <person name="Lv G."/>
            <person name="Zhou Y."/>
            <person name="Sun X."/>
            <person name="Brodelius P.E."/>
            <person name="Rose J.K.C."/>
            <person name="Tang K."/>
        </authorList>
    </citation>
    <scope>NUCLEOTIDE SEQUENCE [LARGE SCALE GENOMIC DNA]</scope>
    <source>
        <strain evidence="2">cv. Huhao1</strain>
        <tissue evidence="1">Leaf</tissue>
    </source>
</reference>
<evidence type="ECO:0000313" key="1">
    <source>
        <dbReference type="EMBL" id="PWA86303.1"/>
    </source>
</evidence>
<dbReference type="EMBL" id="PKPP01001033">
    <property type="protein sequence ID" value="PWA86303.1"/>
    <property type="molecule type" value="Genomic_DNA"/>
</dbReference>
<accession>A0A2U1PKL7</accession>
<proteinExistence type="predicted"/>
<sequence length="80" mass="8901">MDLAENLNLAAQPKDNIFLKLFCTSRAKIGHTRHLPLDSGEQLQKTLCEDKTRRKLLGSKGHCSVTREAGLISSHLSTQE</sequence>
<evidence type="ECO:0000313" key="2">
    <source>
        <dbReference type="Proteomes" id="UP000245207"/>
    </source>
</evidence>
<dbReference type="AlphaFoldDB" id="A0A2U1PKL7"/>
<organism evidence="1 2">
    <name type="scientific">Artemisia annua</name>
    <name type="common">Sweet wormwood</name>
    <dbReference type="NCBI Taxonomy" id="35608"/>
    <lineage>
        <taxon>Eukaryota</taxon>
        <taxon>Viridiplantae</taxon>
        <taxon>Streptophyta</taxon>
        <taxon>Embryophyta</taxon>
        <taxon>Tracheophyta</taxon>
        <taxon>Spermatophyta</taxon>
        <taxon>Magnoliopsida</taxon>
        <taxon>eudicotyledons</taxon>
        <taxon>Gunneridae</taxon>
        <taxon>Pentapetalae</taxon>
        <taxon>asterids</taxon>
        <taxon>campanulids</taxon>
        <taxon>Asterales</taxon>
        <taxon>Asteraceae</taxon>
        <taxon>Asteroideae</taxon>
        <taxon>Anthemideae</taxon>
        <taxon>Artemisiinae</taxon>
        <taxon>Artemisia</taxon>
    </lineage>
</organism>
<dbReference type="Proteomes" id="UP000245207">
    <property type="component" value="Unassembled WGS sequence"/>
</dbReference>
<gene>
    <name evidence="1" type="ORF">CTI12_AA140790</name>
</gene>
<keyword evidence="2" id="KW-1185">Reference proteome</keyword>
<name>A0A2U1PKL7_ARTAN</name>